<evidence type="ECO:0000313" key="3">
    <source>
        <dbReference type="Proteomes" id="UP001172159"/>
    </source>
</evidence>
<organism evidence="2 3">
    <name type="scientific">Apiosordaria backusii</name>
    <dbReference type="NCBI Taxonomy" id="314023"/>
    <lineage>
        <taxon>Eukaryota</taxon>
        <taxon>Fungi</taxon>
        <taxon>Dikarya</taxon>
        <taxon>Ascomycota</taxon>
        <taxon>Pezizomycotina</taxon>
        <taxon>Sordariomycetes</taxon>
        <taxon>Sordariomycetidae</taxon>
        <taxon>Sordariales</taxon>
        <taxon>Lasiosphaeriaceae</taxon>
        <taxon>Apiosordaria</taxon>
    </lineage>
</organism>
<proteinExistence type="predicted"/>
<keyword evidence="1" id="KW-1133">Transmembrane helix</keyword>
<dbReference type="EMBL" id="JAUKTV010000011">
    <property type="protein sequence ID" value="KAK0723859.1"/>
    <property type="molecule type" value="Genomic_DNA"/>
</dbReference>
<feature type="transmembrane region" description="Helical" evidence="1">
    <location>
        <begin position="20"/>
        <end position="42"/>
    </location>
</feature>
<name>A0AA40E0X8_9PEZI</name>
<evidence type="ECO:0000256" key="1">
    <source>
        <dbReference type="SAM" id="Phobius"/>
    </source>
</evidence>
<protein>
    <submittedName>
        <fullName evidence="2">Uncharacterized protein</fullName>
    </submittedName>
</protein>
<keyword evidence="1" id="KW-0472">Membrane</keyword>
<sequence length="98" mass="10565">MRHGGAPLKAFAMLQTAPHLRAWPTICPSFMLILAVIFSVLIRMSGMLHGPHDPSRYMVTILRYLVVGGVFVCQIFGLLCGAFGFQPNGAPCDNCSGA</sequence>
<keyword evidence="3" id="KW-1185">Reference proteome</keyword>
<gene>
    <name evidence="2" type="ORF">B0T21DRAFT_44728</name>
</gene>
<feature type="transmembrane region" description="Helical" evidence="1">
    <location>
        <begin position="62"/>
        <end position="85"/>
    </location>
</feature>
<evidence type="ECO:0000313" key="2">
    <source>
        <dbReference type="EMBL" id="KAK0723859.1"/>
    </source>
</evidence>
<dbReference type="AlphaFoldDB" id="A0AA40E0X8"/>
<reference evidence="2" key="1">
    <citation type="submission" date="2023-06" db="EMBL/GenBank/DDBJ databases">
        <title>Genome-scale phylogeny and comparative genomics of the fungal order Sordariales.</title>
        <authorList>
            <consortium name="Lawrence Berkeley National Laboratory"/>
            <person name="Hensen N."/>
            <person name="Bonometti L."/>
            <person name="Westerberg I."/>
            <person name="Brannstrom I.O."/>
            <person name="Guillou S."/>
            <person name="Cros-Aarteil S."/>
            <person name="Calhoun S."/>
            <person name="Haridas S."/>
            <person name="Kuo A."/>
            <person name="Mondo S."/>
            <person name="Pangilinan J."/>
            <person name="Riley R."/>
            <person name="Labutti K."/>
            <person name="Andreopoulos B."/>
            <person name="Lipzen A."/>
            <person name="Chen C."/>
            <person name="Yanf M."/>
            <person name="Daum C."/>
            <person name="Ng V."/>
            <person name="Clum A."/>
            <person name="Steindorff A."/>
            <person name="Ohm R."/>
            <person name="Martin F."/>
            <person name="Silar P."/>
            <person name="Natvig D."/>
            <person name="Lalanne C."/>
            <person name="Gautier V."/>
            <person name="Ament-Velasquez S.L."/>
            <person name="Kruys A."/>
            <person name="Hutchinson M.I."/>
            <person name="Powell A.J."/>
            <person name="Barry K."/>
            <person name="Miller A.N."/>
            <person name="Grigoriev I.V."/>
            <person name="Debuchy R."/>
            <person name="Gladieux P."/>
            <person name="Thoren M.H."/>
            <person name="Johannesson H."/>
        </authorList>
    </citation>
    <scope>NUCLEOTIDE SEQUENCE</scope>
    <source>
        <strain evidence="2">CBS 540.89</strain>
    </source>
</reference>
<comment type="caution">
    <text evidence="2">The sequence shown here is derived from an EMBL/GenBank/DDBJ whole genome shotgun (WGS) entry which is preliminary data.</text>
</comment>
<accession>A0AA40E0X8</accession>
<dbReference type="Proteomes" id="UP001172159">
    <property type="component" value="Unassembled WGS sequence"/>
</dbReference>
<keyword evidence="1" id="KW-0812">Transmembrane</keyword>